<dbReference type="SMART" id="SM00404">
    <property type="entry name" value="PTPc_motif"/>
    <property type="match status" value="1"/>
</dbReference>
<dbReference type="SMART" id="SM00194">
    <property type="entry name" value="PTPc"/>
    <property type="match status" value="1"/>
</dbReference>
<dbReference type="InterPro" id="IPR016130">
    <property type="entry name" value="Tyr_Pase_AS"/>
</dbReference>
<dbReference type="AlphaFoldDB" id="A0A915HRQ3"/>
<feature type="domain" description="Tyrosine specific protein phosphatases" evidence="6">
    <location>
        <begin position="241"/>
        <end position="326"/>
    </location>
</feature>
<evidence type="ECO:0000313" key="8">
    <source>
        <dbReference type="WBParaSite" id="nRc.2.0.1.t04115-RA"/>
    </source>
</evidence>
<dbReference type="InterPro" id="IPR050348">
    <property type="entry name" value="Protein-Tyr_Phosphatase"/>
</dbReference>
<dbReference type="WBParaSite" id="nRc.2.0.1.t04115-RA">
    <property type="protein sequence ID" value="nRc.2.0.1.t04115-RA"/>
    <property type="gene ID" value="nRc.2.0.1.g04115"/>
</dbReference>
<dbReference type="InterPro" id="IPR000387">
    <property type="entry name" value="Tyr_Pase_dom"/>
</dbReference>
<accession>A0A915HRQ3</accession>
<protein>
    <recommendedName>
        <fullName evidence="2">protein-tyrosine-phosphatase</fullName>
        <ecNumber evidence="2">3.1.3.48</ecNumber>
    </recommendedName>
</protein>
<dbReference type="PROSITE" id="PS00383">
    <property type="entry name" value="TYR_PHOSPHATASE_1"/>
    <property type="match status" value="1"/>
</dbReference>
<dbReference type="PROSITE" id="PS50056">
    <property type="entry name" value="TYR_PHOSPHATASE_2"/>
    <property type="match status" value="1"/>
</dbReference>
<comment type="similarity">
    <text evidence="1">Belongs to the protein-tyrosine phosphatase family.</text>
</comment>
<keyword evidence="4" id="KW-0904">Protein phosphatase</keyword>
<dbReference type="PANTHER" id="PTHR19134">
    <property type="entry name" value="RECEPTOR-TYPE TYROSINE-PROTEIN PHOSPHATASE"/>
    <property type="match status" value="1"/>
</dbReference>
<reference evidence="8" key="1">
    <citation type="submission" date="2022-11" db="UniProtKB">
        <authorList>
            <consortium name="WormBaseParasite"/>
        </authorList>
    </citation>
    <scope>IDENTIFICATION</scope>
</reference>
<evidence type="ECO:0000256" key="2">
    <source>
        <dbReference type="ARBA" id="ARBA00013064"/>
    </source>
</evidence>
<dbReference type="EC" id="3.1.3.48" evidence="2"/>
<feature type="domain" description="Tyrosine-protein phosphatase" evidence="5">
    <location>
        <begin position="65"/>
        <end position="335"/>
    </location>
</feature>
<evidence type="ECO:0000256" key="4">
    <source>
        <dbReference type="ARBA" id="ARBA00022912"/>
    </source>
</evidence>
<organism evidence="7 8">
    <name type="scientific">Romanomermis culicivorax</name>
    <name type="common">Nematode worm</name>
    <dbReference type="NCBI Taxonomy" id="13658"/>
    <lineage>
        <taxon>Eukaryota</taxon>
        <taxon>Metazoa</taxon>
        <taxon>Ecdysozoa</taxon>
        <taxon>Nematoda</taxon>
        <taxon>Enoplea</taxon>
        <taxon>Dorylaimia</taxon>
        <taxon>Mermithida</taxon>
        <taxon>Mermithoidea</taxon>
        <taxon>Mermithidae</taxon>
        <taxon>Romanomermis</taxon>
    </lineage>
</organism>
<evidence type="ECO:0000256" key="1">
    <source>
        <dbReference type="ARBA" id="ARBA00009580"/>
    </source>
</evidence>
<dbReference type="Pfam" id="PF00102">
    <property type="entry name" value="Y_phosphatase"/>
    <property type="match status" value="1"/>
</dbReference>
<sequence>MPNHQQRDDADSLDEPDLVATRFNFSDKTGYQNVVSTYSTVKDVEQARQHFYEWFNTLKQSKGKVGKDFSNLRADLQNSMKKSCESWKADMKLNRYKDMLCFDDSRVVLKDGLLPDYVHANYVPGYEREKAYIITQAPLPETITEFWRMIWQEKVNTIVMLTHLSEREKPKCERYFPITSASDFKAGIFRINLAKCERRHSCRSTLFRLTNSLTKERRYIAHIGYIGWPDKGVPEKMDTFRKFVNYARLVNVNVARLNSFQFTSRSIRGPPVVIHCSAGIGRSAVYALSDFVLDMFYHSEFKDPLKLVYDMREYRYHAVHTKIQLLFLYNYIVELAQHDRYKFISRLSKDS</sequence>
<dbReference type="Gene3D" id="3.90.190.10">
    <property type="entry name" value="Protein tyrosine phosphatase superfamily"/>
    <property type="match status" value="1"/>
</dbReference>
<dbReference type="CDD" id="cd00047">
    <property type="entry name" value="PTPc"/>
    <property type="match status" value="1"/>
</dbReference>
<evidence type="ECO:0000259" key="6">
    <source>
        <dbReference type="PROSITE" id="PS50056"/>
    </source>
</evidence>
<dbReference type="InterPro" id="IPR003595">
    <property type="entry name" value="Tyr_Pase_cat"/>
</dbReference>
<dbReference type="InterPro" id="IPR029021">
    <property type="entry name" value="Prot-tyrosine_phosphatase-like"/>
</dbReference>
<keyword evidence="7" id="KW-1185">Reference proteome</keyword>
<dbReference type="OMA" id="CNIMELG"/>
<dbReference type="PROSITE" id="PS50055">
    <property type="entry name" value="TYR_PHOSPHATASE_PTP"/>
    <property type="match status" value="1"/>
</dbReference>
<dbReference type="GO" id="GO:0004725">
    <property type="term" value="F:protein tyrosine phosphatase activity"/>
    <property type="evidence" value="ECO:0007669"/>
    <property type="project" value="UniProtKB-EC"/>
</dbReference>
<dbReference type="Proteomes" id="UP000887565">
    <property type="component" value="Unplaced"/>
</dbReference>
<evidence type="ECO:0000313" key="7">
    <source>
        <dbReference type="Proteomes" id="UP000887565"/>
    </source>
</evidence>
<dbReference type="InterPro" id="IPR000242">
    <property type="entry name" value="PTP_cat"/>
</dbReference>
<dbReference type="SUPFAM" id="SSF52799">
    <property type="entry name" value="(Phosphotyrosine protein) phosphatases II"/>
    <property type="match status" value="1"/>
</dbReference>
<dbReference type="PANTHER" id="PTHR19134:SF562">
    <property type="entry name" value="PROTEIN-TYROSINE-PHOSPHATASE"/>
    <property type="match status" value="1"/>
</dbReference>
<keyword evidence="3" id="KW-0378">Hydrolase</keyword>
<name>A0A915HRQ3_ROMCU</name>
<evidence type="ECO:0000256" key="3">
    <source>
        <dbReference type="ARBA" id="ARBA00022801"/>
    </source>
</evidence>
<evidence type="ECO:0000259" key="5">
    <source>
        <dbReference type="PROSITE" id="PS50055"/>
    </source>
</evidence>
<proteinExistence type="inferred from homology"/>
<dbReference type="PRINTS" id="PR00700">
    <property type="entry name" value="PRTYPHPHTASE"/>
</dbReference>